<evidence type="ECO:0000313" key="2">
    <source>
        <dbReference type="Proteomes" id="UP000060787"/>
    </source>
</evidence>
<dbReference type="Pfam" id="PF10604">
    <property type="entry name" value="Polyketide_cyc2"/>
    <property type="match status" value="1"/>
</dbReference>
<keyword evidence="2" id="KW-1185">Reference proteome</keyword>
<protein>
    <submittedName>
        <fullName evidence="1">Polyketide cyclase / dehydrase and lipid transport family protein</fullName>
    </submittedName>
</protein>
<dbReference type="Proteomes" id="UP000060787">
    <property type="component" value="Chromosome"/>
</dbReference>
<dbReference type="InterPro" id="IPR023393">
    <property type="entry name" value="START-like_dom_sf"/>
</dbReference>
<sequence length="179" mass="19987">MFKIILLVIVAVLVVFAIVVALQPSHFRIARSIVIDAPPAAAFAQVEDFRRWTAWSPFEKLDPNLQRSYPGLAVGEGAIYDWVGDKNAGEGRATILESRAGDRVRIELAFRKPFQATNFAEFVFKPVGDKTEVTWSMSGERNFMFKAVGLFMSMDKMLGAQFEDGLKQLKTIAESQPRG</sequence>
<name>A0A0S2F6B3_LYSAN</name>
<dbReference type="SUPFAM" id="SSF55961">
    <property type="entry name" value="Bet v1-like"/>
    <property type="match status" value="1"/>
</dbReference>
<dbReference type="PATRIC" id="fig|84531.8.peg.953"/>
<gene>
    <name evidence="1" type="ORF">LA76x_0926</name>
</gene>
<evidence type="ECO:0000313" key="1">
    <source>
        <dbReference type="EMBL" id="ALN79087.1"/>
    </source>
</evidence>
<dbReference type="InterPro" id="IPR019587">
    <property type="entry name" value="Polyketide_cyclase/dehydratase"/>
</dbReference>
<organism evidence="1 2">
    <name type="scientific">Lysobacter antibioticus</name>
    <dbReference type="NCBI Taxonomy" id="84531"/>
    <lineage>
        <taxon>Bacteria</taxon>
        <taxon>Pseudomonadati</taxon>
        <taxon>Pseudomonadota</taxon>
        <taxon>Gammaproteobacteria</taxon>
        <taxon>Lysobacterales</taxon>
        <taxon>Lysobacteraceae</taxon>
        <taxon>Lysobacter</taxon>
    </lineage>
</organism>
<dbReference type="RefSeq" id="WP_057916766.1">
    <property type="nucleotide sequence ID" value="NZ_CP011129.1"/>
</dbReference>
<reference evidence="1 2" key="1">
    <citation type="journal article" date="2015" name="BMC Genomics">
        <title>Comparative genomics and metabolic profiling of the genus Lysobacter.</title>
        <authorList>
            <person name="de Bruijn I."/>
            <person name="Cheng X."/>
            <person name="de Jager V."/>
            <person name="Exposito R.G."/>
            <person name="Watrous J."/>
            <person name="Patel N."/>
            <person name="Postma J."/>
            <person name="Dorrestein P.C."/>
            <person name="Kobayashi D."/>
            <person name="Raaijmakers J.M."/>
        </authorList>
    </citation>
    <scope>NUCLEOTIDE SEQUENCE [LARGE SCALE GENOMIC DNA]</scope>
    <source>
        <strain evidence="1 2">76</strain>
    </source>
</reference>
<dbReference type="Gene3D" id="3.30.530.20">
    <property type="match status" value="1"/>
</dbReference>
<dbReference type="CDD" id="cd07818">
    <property type="entry name" value="SRPBCC_1"/>
    <property type="match status" value="1"/>
</dbReference>
<dbReference type="KEGG" id="lab:LA76x_0926"/>
<accession>A0A0S2F6B3</accession>
<proteinExistence type="predicted"/>
<dbReference type="EMBL" id="CP011129">
    <property type="protein sequence ID" value="ALN79087.1"/>
    <property type="molecule type" value="Genomic_DNA"/>
</dbReference>
<dbReference type="AlphaFoldDB" id="A0A0S2F6B3"/>
<dbReference type="STRING" id="84531.LA76x_0926"/>